<name>A0A1Y1YZG6_9PLEO</name>
<keyword evidence="2 5" id="KW-0808">Transferase</keyword>
<reference evidence="5 6" key="1">
    <citation type="submission" date="2016-07" db="EMBL/GenBank/DDBJ databases">
        <title>Pervasive Adenine N6-methylation of Active Genes in Fungi.</title>
        <authorList>
            <consortium name="DOE Joint Genome Institute"/>
            <person name="Mondo S.J."/>
            <person name="Dannebaum R.O."/>
            <person name="Kuo R.C."/>
            <person name="Labutti K."/>
            <person name="Haridas S."/>
            <person name="Kuo A."/>
            <person name="Salamov A."/>
            <person name="Ahrendt S.R."/>
            <person name="Lipzen A."/>
            <person name="Sullivan W."/>
            <person name="Andreopoulos W.B."/>
            <person name="Clum A."/>
            <person name="Lindquist E."/>
            <person name="Daum C."/>
            <person name="Ramamoorthy G.K."/>
            <person name="Gryganskyi A."/>
            <person name="Culley D."/>
            <person name="Magnuson J.K."/>
            <person name="James T.Y."/>
            <person name="O'Malley M.A."/>
            <person name="Stajich J.E."/>
            <person name="Spatafora J.W."/>
            <person name="Visel A."/>
            <person name="Grigoriev I.V."/>
        </authorList>
    </citation>
    <scope>NUCLEOTIDE SEQUENCE [LARGE SCALE GENOMIC DNA]</scope>
    <source>
        <strain evidence="5 6">CBS 115471</strain>
    </source>
</reference>
<evidence type="ECO:0000256" key="3">
    <source>
        <dbReference type="ARBA" id="ARBA00022691"/>
    </source>
</evidence>
<evidence type="ECO:0000313" key="5">
    <source>
        <dbReference type="EMBL" id="ORY03336.1"/>
    </source>
</evidence>
<evidence type="ECO:0000256" key="1">
    <source>
        <dbReference type="ARBA" id="ARBA00022603"/>
    </source>
</evidence>
<dbReference type="OrthoDB" id="3340390at2759"/>
<dbReference type="InterPro" id="IPR036390">
    <property type="entry name" value="WH_DNA-bd_sf"/>
</dbReference>
<dbReference type="InterPro" id="IPR016461">
    <property type="entry name" value="COMT-like"/>
</dbReference>
<keyword evidence="1 5" id="KW-0489">Methyltransferase</keyword>
<dbReference type="SUPFAM" id="SSF46785">
    <property type="entry name" value="Winged helix' DNA-binding domain"/>
    <property type="match status" value="1"/>
</dbReference>
<dbReference type="PANTHER" id="PTHR43712:SF1">
    <property type="entry name" value="HYPOTHETICAL O-METHYLTRANSFERASE (EUROFUNG)-RELATED"/>
    <property type="match status" value="1"/>
</dbReference>
<dbReference type="PROSITE" id="PS51683">
    <property type="entry name" value="SAM_OMT_II"/>
    <property type="match status" value="1"/>
</dbReference>
<dbReference type="InterPro" id="IPR029063">
    <property type="entry name" value="SAM-dependent_MTases_sf"/>
</dbReference>
<protein>
    <submittedName>
        <fullName evidence="5">O-methyltransferase-domain-containing protein</fullName>
    </submittedName>
</protein>
<accession>A0A1Y1YZG6</accession>
<dbReference type="Proteomes" id="UP000193144">
    <property type="component" value="Unassembled WGS sequence"/>
</dbReference>
<dbReference type="AlphaFoldDB" id="A0A1Y1YZG6"/>
<dbReference type="InterPro" id="IPR036388">
    <property type="entry name" value="WH-like_DNA-bd_sf"/>
</dbReference>
<dbReference type="Pfam" id="PF00891">
    <property type="entry name" value="Methyltransf_2"/>
    <property type="match status" value="1"/>
</dbReference>
<gene>
    <name evidence="5" type="ORF">BCR34DRAFT_72066</name>
</gene>
<dbReference type="Gene3D" id="1.10.10.10">
    <property type="entry name" value="Winged helix-like DNA-binding domain superfamily/Winged helix DNA-binding domain"/>
    <property type="match status" value="1"/>
</dbReference>
<keyword evidence="3" id="KW-0949">S-adenosyl-L-methionine</keyword>
<dbReference type="SUPFAM" id="SSF53335">
    <property type="entry name" value="S-adenosyl-L-methionine-dependent methyltransferases"/>
    <property type="match status" value="1"/>
</dbReference>
<feature type="domain" description="O-methyltransferase C-terminal" evidence="4">
    <location>
        <begin position="257"/>
        <end position="405"/>
    </location>
</feature>
<evidence type="ECO:0000259" key="4">
    <source>
        <dbReference type="Pfam" id="PF00891"/>
    </source>
</evidence>
<evidence type="ECO:0000313" key="6">
    <source>
        <dbReference type="Proteomes" id="UP000193144"/>
    </source>
</evidence>
<dbReference type="InterPro" id="IPR001077">
    <property type="entry name" value="COMT_C"/>
</dbReference>
<dbReference type="GO" id="GO:0032259">
    <property type="term" value="P:methylation"/>
    <property type="evidence" value="ECO:0007669"/>
    <property type="project" value="UniProtKB-KW"/>
</dbReference>
<dbReference type="Gene3D" id="3.40.50.150">
    <property type="entry name" value="Vaccinia Virus protein VP39"/>
    <property type="match status" value="1"/>
</dbReference>
<evidence type="ECO:0000256" key="2">
    <source>
        <dbReference type="ARBA" id="ARBA00022679"/>
    </source>
</evidence>
<dbReference type="GO" id="GO:0008171">
    <property type="term" value="F:O-methyltransferase activity"/>
    <property type="evidence" value="ECO:0007669"/>
    <property type="project" value="InterPro"/>
</dbReference>
<keyword evidence="6" id="KW-1185">Reference proteome</keyword>
<dbReference type="PANTHER" id="PTHR43712">
    <property type="entry name" value="PUTATIVE (AFU_ORTHOLOGUE AFUA_4G14580)-RELATED"/>
    <property type="match status" value="1"/>
</dbReference>
<dbReference type="EMBL" id="MCFA01000148">
    <property type="protein sequence ID" value="ORY03336.1"/>
    <property type="molecule type" value="Genomic_DNA"/>
</dbReference>
<proteinExistence type="predicted"/>
<organism evidence="5 6">
    <name type="scientific">Clohesyomyces aquaticus</name>
    <dbReference type="NCBI Taxonomy" id="1231657"/>
    <lineage>
        <taxon>Eukaryota</taxon>
        <taxon>Fungi</taxon>
        <taxon>Dikarya</taxon>
        <taxon>Ascomycota</taxon>
        <taxon>Pezizomycotina</taxon>
        <taxon>Dothideomycetes</taxon>
        <taxon>Pleosporomycetidae</taxon>
        <taxon>Pleosporales</taxon>
        <taxon>Lindgomycetaceae</taxon>
        <taxon>Clohesyomyces</taxon>
    </lineage>
</organism>
<sequence>MIPTTTQHDVDIASLLSDIRTKGTNFLSDSVSSPEELRTALLHSAQHLVTALQSPYEVIARMNWLEPTRWAITRVGLDLRLFEAMMEHEGGPKTVERLAEVTACDGVLLSRMLKHLNAAGFVHETGVDEYAANGITAALATRIPAGMTKNCFDLLTTVLHSLPTFLSQTKYANPSKETHTPFNHALNTQLTYWSWLSEPGRHAEQEAYQAHMAFKTLGKKWFEADDIASSLLPSLLSSSSLSPCTSTESEGVRDPVFLVDIGGSTGHDLVSLLSSHPTLPSHGRLILQDLPSTLSSIPPSTLPTTITLLPHDFFTPQPLSCYGARIFYLHSILHDWPDALAAKILANIVPAMRRGWSKILLNEIVVQDKGAGWVETSVDVMMMVAHGARERTEQEWRGLIEGVGLRVCRVWGRGERERVVECELA</sequence>
<comment type="caution">
    <text evidence="5">The sequence shown here is derived from an EMBL/GenBank/DDBJ whole genome shotgun (WGS) entry which is preliminary data.</text>
</comment>